<evidence type="ECO:0000313" key="3">
    <source>
        <dbReference type="Proteomes" id="UP000326759"/>
    </source>
</evidence>
<name>A0A5N5T6C9_9CRUS</name>
<evidence type="ECO:0000259" key="1">
    <source>
        <dbReference type="Pfam" id="PF17171"/>
    </source>
</evidence>
<dbReference type="Pfam" id="PF17171">
    <property type="entry name" value="GST_C_6"/>
    <property type="match status" value="1"/>
</dbReference>
<sequence length="145" mass="17312">MLIMNDEHLFWALPLWRFVIDNGKEMCTLMDFSVMGPFVFHFIKRNYQQALWAQGLSRHSRDEIQEIIRKDLEAISRYLGQKPYLMGDTVTEVDCALFGVLAQFLWALSCSPFRNIIQKDFQNLERYCERIKNTFFSDWDDLLEK</sequence>
<dbReference type="AlphaFoldDB" id="A0A5N5T6C9"/>
<dbReference type="Proteomes" id="UP000326759">
    <property type="component" value="Unassembled WGS sequence"/>
</dbReference>
<comment type="caution">
    <text evidence="2">The sequence shown here is derived from an EMBL/GenBank/DDBJ whole genome shotgun (WGS) entry which is preliminary data.</text>
</comment>
<dbReference type="Gene3D" id="1.20.1050.10">
    <property type="match status" value="1"/>
</dbReference>
<dbReference type="EMBL" id="SEYY01008458">
    <property type="protein sequence ID" value="KAB7502146.1"/>
    <property type="molecule type" value="Genomic_DNA"/>
</dbReference>
<dbReference type="GO" id="GO:0005737">
    <property type="term" value="C:cytoplasm"/>
    <property type="evidence" value="ECO:0007669"/>
    <property type="project" value="TreeGrafter"/>
</dbReference>
<gene>
    <name evidence="2" type="ORF">Anas_12943</name>
</gene>
<dbReference type="PANTHER" id="PTHR12289">
    <property type="entry name" value="METAXIN RELATED"/>
    <property type="match status" value="1"/>
</dbReference>
<dbReference type="OrthoDB" id="5809458at2759"/>
<dbReference type="InterPro" id="IPR033468">
    <property type="entry name" value="Metaxin_GST"/>
</dbReference>
<evidence type="ECO:0000313" key="2">
    <source>
        <dbReference type="EMBL" id="KAB7502146.1"/>
    </source>
</evidence>
<reference evidence="2 3" key="1">
    <citation type="journal article" date="2019" name="PLoS Biol.">
        <title>Sex chromosomes control vertical transmission of feminizing Wolbachia symbionts in an isopod.</title>
        <authorList>
            <person name="Becking T."/>
            <person name="Chebbi M.A."/>
            <person name="Giraud I."/>
            <person name="Moumen B."/>
            <person name="Laverre T."/>
            <person name="Caubet Y."/>
            <person name="Peccoud J."/>
            <person name="Gilbert C."/>
            <person name="Cordaux R."/>
        </authorList>
    </citation>
    <scope>NUCLEOTIDE SEQUENCE [LARGE SCALE GENOMIC DNA]</scope>
    <source>
        <strain evidence="2">ANa2</strain>
        <tissue evidence="2">Whole body excluding digestive tract and cuticle</tissue>
    </source>
</reference>
<proteinExistence type="predicted"/>
<dbReference type="CDD" id="cd03193">
    <property type="entry name" value="GST_C_Metaxin"/>
    <property type="match status" value="1"/>
</dbReference>
<protein>
    <recommendedName>
        <fullName evidence="1">Metaxin glutathione S-transferase domain-containing protein</fullName>
    </recommendedName>
</protein>
<dbReference type="PANTHER" id="PTHR12289:SF41">
    <property type="entry name" value="FAILED AXON CONNECTIONS-RELATED"/>
    <property type="match status" value="1"/>
</dbReference>
<dbReference type="InterPro" id="IPR036282">
    <property type="entry name" value="Glutathione-S-Trfase_C_sf"/>
</dbReference>
<keyword evidence="3" id="KW-1185">Reference proteome</keyword>
<accession>A0A5N5T6C9</accession>
<dbReference type="SUPFAM" id="SSF47616">
    <property type="entry name" value="GST C-terminal domain-like"/>
    <property type="match status" value="1"/>
</dbReference>
<dbReference type="InterPro" id="IPR050931">
    <property type="entry name" value="Mito_Protein_Transport_Metaxin"/>
</dbReference>
<feature type="domain" description="Metaxin glutathione S-transferase" evidence="1">
    <location>
        <begin position="69"/>
        <end position="131"/>
    </location>
</feature>
<organism evidence="2 3">
    <name type="scientific">Armadillidium nasatum</name>
    <dbReference type="NCBI Taxonomy" id="96803"/>
    <lineage>
        <taxon>Eukaryota</taxon>
        <taxon>Metazoa</taxon>
        <taxon>Ecdysozoa</taxon>
        <taxon>Arthropoda</taxon>
        <taxon>Crustacea</taxon>
        <taxon>Multicrustacea</taxon>
        <taxon>Malacostraca</taxon>
        <taxon>Eumalacostraca</taxon>
        <taxon>Peracarida</taxon>
        <taxon>Isopoda</taxon>
        <taxon>Oniscidea</taxon>
        <taxon>Crinocheta</taxon>
        <taxon>Armadillidiidae</taxon>
        <taxon>Armadillidium</taxon>
    </lineage>
</organism>